<accession>A0A8S2Y929</accession>
<dbReference type="Proteomes" id="UP000677228">
    <property type="component" value="Unassembled WGS sequence"/>
</dbReference>
<dbReference type="AlphaFoldDB" id="A0A8S2Y929"/>
<feature type="domain" description="Mediator of RNA polymerase II transcription subunit 14 RM2" evidence="2">
    <location>
        <begin position="12"/>
        <end position="96"/>
    </location>
</feature>
<evidence type="ECO:0000313" key="5">
    <source>
        <dbReference type="Proteomes" id="UP000682733"/>
    </source>
</evidence>
<dbReference type="EMBL" id="CAJNOK010074186">
    <property type="protein sequence ID" value="CAF1670267.1"/>
    <property type="molecule type" value="Genomic_DNA"/>
</dbReference>
<evidence type="ECO:0000256" key="1">
    <source>
        <dbReference type="SAM" id="MobiDB-lite"/>
    </source>
</evidence>
<comment type="caution">
    <text evidence="4">The sequence shown here is derived from an EMBL/GenBank/DDBJ whole genome shotgun (WGS) entry which is preliminary data.</text>
</comment>
<evidence type="ECO:0000313" key="4">
    <source>
        <dbReference type="EMBL" id="CAF4542976.1"/>
    </source>
</evidence>
<gene>
    <name evidence="3" type="ORF">OVA965_LOCUS45692</name>
    <name evidence="4" type="ORF">TMI583_LOCUS49415</name>
</gene>
<dbReference type="Proteomes" id="UP000682733">
    <property type="component" value="Unassembled WGS sequence"/>
</dbReference>
<dbReference type="InterPro" id="IPR055113">
    <property type="entry name" value="Med14_RM2"/>
</dbReference>
<feature type="non-terminal residue" evidence="4">
    <location>
        <position position="1"/>
    </location>
</feature>
<proteinExistence type="predicted"/>
<reference evidence="4" key="1">
    <citation type="submission" date="2021-02" db="EMBL/GenBank/DDBJ databases">
        <authorList>
            <person name="Nowell W R."/>
        </authorList>
    </citation>
    <scope>NUCLEOTIDE SEQUENCE</scope>
</reference>
<dbReference type="EMBL" id="CAJOBA010107570">
    <property type="protein sequence ID" value="CAF4542976.1"/>
    <property type="molecule type" value="Genomic_DNA"/>
</dbReference>
<evidence type="ECO:0000259" key="2">
    <source>
        <dbReference type="Pfam" id="PF22981"/>
    </source>
</evidence>
<sequence length="97" mass="11389">AFRIRDRTATKQNHLYISEYVACKSLTIEYWKDYVHSNNIQKKPPPPQQQQQQQQSNVQSRSDIRMTIICNDDAKFQISHFPPLSIKDSLAIDKILE</sequence>
<feature type="region of interest" description="Disordered" evidence="1">
    <location>
        <begin position="38"/>
        <end position="62"/>
    </location>
</feature>
<protein>
    <recommendedName>
        <fullName evidence="2">Mediator of RNA polymerase II transcription subunit 14 RM2 domain-containing protein</fullName>
    </recommendedName>
</protein>
<name>A0A8S2Y929_9BILA</name>
<evidence type="ECO:0000313" key="3">
    <source>
        <dbReference type="EMBL" id="CAF1670267.1"/>
    </source>
</evidence>
<feature type="non-terminal residue" evidence="4">
    <location>
        <position position="97"/>
    </location>
</feature>
<dbReference type="Pfam" id="PF22981">
    <property type="entry name" value="RM2_Med14"/>
    <property type="match status" value="1"/>
</dbReference>
<organism evidence="4 5">
    <name type="scientific">Didymodactylos carnosus</name>
    <dbReference type="NCBI Taxonomy" id="1234261"/>
    <lineage>
        <taxon>Eukaryota</taxon>
        <taxon>Metazoa</taxon>
        <taxon>Spiralia</taxon>
        <taxon>Gnathifera</taxon>
        <taxon>Rotifera</taxon>
        <taxon>Eurotatoria</taxon>
        <taxon>Bdelloidea</taxon>
        <taxon>Philodinida</taxon>
        <taxon>Philodinidae</taxon>
        <taxon>Didymodactylos</taxon>
    </lineage>
</organism>